<organism evidence="7 8">
    <name type="scientific">Conexibacter stalactiti</name>
    <dbReference type="NCBI Taxonomy" id="1940611"/>
    <lineage>
        <taxon>Bacteria</taxon>
        <taxon>Bacillati</taxon>
        <taxon>Actinomycetota</taxon>
        <taxon>Thermoleophilia</taxon>
        <taxon>Solirubrobacterales</taxon>
        <taxon>Conexibacteraceae</taxon>
        <taxon>Conexibacter</taxon>
    </lineage>
</organism>
<reference evidence="8" key="1">
    <citation type="submission" date="2023-07" db="EMBL/GenBank/DDBJ databases">
        <title>Conexibacter stalactiti sp. nov., isolated from stalactites in a lava cave and emended description of the genus Conexibacter.</title>
        <authorList>
            <person name="Lee S.D."/>
        </authorList>
    </citation>
    <scope>NUCLEOTIDE SEQUENCE [LARGE SCALE GENOMIC DNA]</scope>
    <source>
        <strain evidence="8">KCTC 39840</strain>
    </source>
</reference>
<feature type="transmembrane region" description="Helical" evidence="5">
    <location>
        <begin position="33"/>
        <end position="64"/>
    </location>
</feature>
<dbReference type="InterPro" id="IPR052165">
    <property type="entry name" value="Membrane_assoc_protease"/>
</dbReference>
<evidence type="ECO:0000313" key="8">
    <source>
        <dbReference type="Proteomes" id="UP001284601"/>
    </source>
</evidence>
<comment type="caution">
    <text evidence="7">The sequence shown here is derived from an EMBL/GenBank/DDBJ whole genome shotgun (WGS) entry which is preliminary data.</text>
</comment>
<feature type="domain" description="NfeD-like C-terminal" evidence="6">
    <location>
        <begin position="83"/>
        <end position="141"/>
    </location>
</feature>
<protein>
    <submittedName>
        <fullName evidence="7">NfeD family protein</fullName>
    </submittedName>
</protein>
<reference evidence="7 8" key="2">
    <citation type="submission" date="2023-10" db="EMBL/GenBank/DDBJ databases">
        <authorList>
            <person name="Han X.F."/>
        </authorList>
    </citation>
    <scope>NUCLEOTIDE SEQUENCE [LARGE SCALE GENOMIC DNA]</scope>
    <source>
        <strain evidence="7 8">KCTC 39840</strain>
    </source>
</reference>
<dbReference type="Pfam" id="PF01957">
    <property type="entry name" value="NfeD"/>
    <property type="match status" value="1"/>
</dbReference>
<comment type="subcellular location">
    <subcellularLocation>
        <location evidence="1">Membrane</location>
        <topology evidence="1">Multi-pass membrane protein</topology>
    </subcellularLocation>
</comment>
<dbReference type="Proteomes" id="UP001284601">
    <property type="component" value="Unassembled WGS sequence"/>
</dbReference>
<evidence type="ECO:0000313" key="7">
    <source>
        <dbReference type="EMBL" id="MDW5595889.1"/>
    </source>
</evidence>
<evidence type="ECO:0000256" key="3">
    <source>
        <dbReference type="ARBA" id="ARBA00022989"/>
    </source>
</evidence>
<evidence type="ECO:0000256" key="5">
    <source>
        <dbReference type="SAM" id="Phobius"/>
    </source>
</evidence>
<evidence type="ECO:0000256" key="1">
    <source>
        <dbReference type="ARBA" id="ARBA00004141"/>
    </source>
</evidence>
<keyword evidence="3 5" id="KW-1133">Transmembrane helix</keyword>
<keyword evidence="2 5" id="KW-0812">Transmembrane</keyword>
<dbReference type="Gene3D" id="2.40.50.140">
    <property type="entry name" value="Nucleic acid-binding proteins"/>
    <property type="match status" value="1"/>
</dbReference>
<dbReference type="PANTHER" id="PTHR33507">
    <property type="entry name" value="INNER MEMBRANE PROTEIN YBBJ"/>
    <property type="match status" value="1"/>
</dbReference>
<evidence type="ECO:0000256" key="4">
    <source>
        <dbReference type="ARBA" id="ARBA00023136"/>
    </source>
</evidence>
<name>A0ABU4HT06_9ACTN</name>
<dbReference type="InterPro" id="IPR012340">
    <property type="entry name" value="NA-bd_OB-fold"/>
</dbReference>
<sequence length="143" mass="14993">MDDWVIWVILAVVFGAGEIMTTSFFLAPFGIGAIAAAIVAGVGAGVGISAAVFILVSVLMLLFVRPIARAHLKTPAQIRTGTAALIGRRAMVLERISNDDAVGSVRIDGEVWTARAYDEDEVIEAGRPVTVVEIKGATALVSE</sequence>
<dbReference type="SUPFAM" id="SSF141322">
    <property type="entry name" value="NfeD domain-like"/>
    <property type="match status" value="1"/>
</dbReference>
<dbReference type="PANTHER" id="PTHR33507:SF3">
    <property type="entry name" value="INNER MEMBRANE PROTEIN YBBJ"/>
    <property type="match status" value="1"/>
</dbReference>
<proteinExistence type="predicted"/>
<dbReference type="InterPro" id="IPR002810">
    <property type="entry name" value="NfeD-like_C"/>
</dbReference>
<evidence type="ECO:0000259" key="6">
    <source>
        <dbReference type="Pfam" id="PF01957"/>
    </source>
</evidence>
<gene>
    <name evidence="7" type="ORF">R7226_16190</name>
</gene>
<feature type="transmembrane region" description="Helical" evidence="5">
    <location>
        <begin position="7"/>
        <end position="27"/>
    </location>
</feature>
<keyword evidence="8" id="KW-1185">Reference proteome</keyword>
<keyword evidence="4 5" id="KW-0472">Membrane</keyword>
<accession>A0ABU4HT06</accession>
<dbReference type="EMBL" id="JAWSTH010000042">
    <property type="protein sequence ID" value="MDW5595889.1"/>
    <property type="molecule type" value="Genomic_DNA"/>
</dbReference>
<evidence type="ECO:0000256" key="2">
    <source>
        <dbReference type="ARBA" id="ARBA00022692"/>
    </source>
</evidence>
<dbReference type="RefSeq" id="WP_318598235.1">
    <property type="nucleotide sequence ID" value="NZ_JAWSTH010000042.1"/>
</dbReference>